<dbReference type="AlphaFoldDB" id="C0CTE9"/>
<dbReference type="EMBL" id="ACCJ01000015">
    <property type="protein sequence ID" value="EEG57665.1"/>
    <property type="molecule type" value="Genomic_DNA"/>
</dbReference>
<comment type="caution">
    <text evidence="1">The sequence shown here is derived from an EMBL/GenBank/DDBJ whole genome shotgun (WGS) entry which is preliminary data.</text>
</comment>
<keyword evidence="2" id="KW-1185">Reference proteome</keyword>
<sequence length="40" mass="4539">MIFAGAIRPCRFLICAGAPLYSNTRTPTVIINDYFRCCNR</sequence>
<accession>C0CTE9</accession>
<organism evidence="1 2">
    <name type="scientific">[Clostridium] asparagiforme DSM 15981</name>
    <dbReference type="NCBI Taxonomy" id="518636"/>
    <lineage>
        <taxon>Bacteria</taxon>
        <taxon>Bacillati</taxon>
        <taxon>Bacillota</taxon>
        <taxon>Clostridia</taxon>
        <taxon>Lachnospirales</taxon>
        <taxon>Lachnospiraceae</taxon>
        <taxon>Enterocloster</taxon>
    </lineage>
</organism>
<evidence type="ECO:0000313" key="1">
    <source>
        <dbReference type="EMBL" id="EEG57665.1"/>
    </source>
</evidence>
<proteinExistence type="predicted"/>
<evidence type="ECO:0000313" key="2">
    <source>
        <dbReference type="Proteomes" id="UP000004756"/>
    </source>
</evidence>
<dbReference type="HOGENOM" id="CLU_3287126_0_0_9"/>
<gene>
    <name evidence="1" type="ORF">CLOSTASPAR_00247</name>
</gene>
<name>C0CTE9_9FIRM</name>
<protein>
    <submittedName>
        <fullName evidence="1">Uncharacterized protein</fullName>
    </submittedName>
</protein>
<dbReference type="Proteomes" id="UP000004756">
    <property type="component" value="Unassembled WGS sequence"/>
</dbReference>
<reference evidence="1 2" key="1">
    <citation type="submission" date="2009-02" db="EMBL/GenBank/DDBJ databases">
        <title>Draft genome sequence of Clostridium asparagiforme (DSM 15981).</title>
        <authorList>
            <person name="Sudarsanam P."/>
            <person name="Ley R."/>
            <person name="Guruge J."/>
            <person name="Turnbaugh P.J."/>
            <person name="Mahowald M."/>
            <person name="Liep D."/>
            <person name="Gordon J."/>
        </authorList>
    </citation>
    <scope>NUCLEOTIDE SEQUENCE [LARGE SCALE GENOMIC DNA]</scope>
    <source>
        <strain evidence="1 2">DSM 15981</strain>
    </source>
</reference>